<accession>A0A286BXD1</accession>
<organism evidence="1 2">
    <name type="scientific">Candidatus Pantoea floridensis</name>
    <dbReference type="NCBI Taxonomy" id="1938870"/>
    <lineage>
        <taxon>Bacteria</taxon>
        <taxon>Pseudomonadati</taxon>
        <taxon>Pseudomonadota</taxon>
        <taxon>Gammaproteobacteria</taxon>
        <taxon>Enterobacterales</taxon>
        <taxon>Erwiniaceae</taxon>
        <taxon>Pantoea</taxon>
    </lineage>
</organism>
<dbReference type="Proteomes" id="UP000219271">
    <property type="component" value="Unassembled WGS sequence"/>
</dbReference>
<sequence>MANASKNASAFESRINPYHFHAVRHFTHSTEVCRFSGDMKLVFSHIANLQNRFGRVYLSYQRIDEMLGLGTDLFNNSQFIIQKFMQMGIVNKYEDGSRSFYIVNTPALEVV</sequence>
<proteinExistence type="predicted"/>
<keyword evidence="2" id="KW-1185">Reference proteome</keyword>
<reference evidence="2" key="1">
    <citation type="submission" date="2017-09" db="EMBL/GenBank/DDBJ databases">
        <authorList>
            <person name="Varghese N."/>
            <person name="Submissions S."/>
        </authorList>
    </citation>
    <scope>NUCLEOTIDE SEQUENCE [LARGE SCALE GENOMIC DNA]</scope>
    <source>
        <strain evidence="2">JKS000234</strain>
    </source>
</reference>
<protein>
    <submittedName>
        <fullName evidence="1">Uncharacterized protein</fullName>
    </submittedName>
</protein>
<evidence type="ECO:0000313" key="2">
    <source>
        <dbReference type="Proteomes" id="UP000219271"/>
    </source>
</evidence>
<name>A0A286BXD1_9GAMM</name>
<dbReference type="AlphaFoldDB" id="A0A286BXD1"/>
<gene>
    <name evidence="1" type="ORF">SAMN06273570_3246</name>
</gene>
<dbReference type="EMBL" id="OCMY01000001">
    <property type="protein sequence ID" value="SOD38813.1"/>
    <property type="molecule type" value="Genomic_DNA"/>
</dbReference>
<evidence type="ECO:0000313" key="1">
    <source>
        <dbReference type="EMBL" id="SOD38813.1"/>
    </source>
</evidence>